<gene>
    <name evidence="5" type="ORF">CYMTET_21545</name>
</gene>
<feature type="region of interest" description="Disordered" evidence="3">
    <location>
        <begin position="331"/>
        <end position="360"/>
    </location>
</feature>
<dbReference type="EMBL" id="LGRX02010595">
    <property type="protein sequence ID" value="KAK3270036.1"/>
    <property type="molecule type" value="Genomic_DNA"/>
</dbReference>
<dbReference type="Pfam" id="PF10539">
    <property type="entry name" value="Dev_Cell_Death"/>
    <property type="match status" value="1"/>
</dbReference>
<evidence type="ECO:0000256" key="1">
    <source>
        <dbReference type="ARBA" id="ARBA00004430"/>
    </source>
</evidence>
<dbReference type="PANTHER" id="PTHR46034:SF7">
    <property type="entry name" value="INFLUENZA VIRUS NS1A-BINDING PROTEIN"/>
    <property type="match status" value="1"/>
</dbReference>
<keyword evidence="2" id="KW-0175">Coiled coil</keyword>
<comment type="caution">
    <text evidence="5">The sequence shown here is derived from an EMBL/GenBank/DDBJ whole genome shotgun (WGS) entry which is preliminary data.</text>
</comment>
<name>A0AAE0G354_9CHLO</name>
<dbReference type="PROSITE" id="PS51222">
    <property type="entry name" value="DCD"/>
    <property type="match status" value="1"/>
</dbReference>
<evidence type="ECO:0000313" key="6">
    <source>
        <dbReference type="Proteomes" id="UP001190700"/>
    </source>
</evidence>
<reference evidence="5 6" key="1">
    <citation type="journal article" date="2015" name="Genome Biol. Evol.">
        <title>Comparative Genomics of a Bacterivorous Green Alga Reveals Evolutionary Causalities and Consequences of Phago-Mixotrophic Mode of Nutrition.</title>
        <authorList>
            <person name="Burns J.A."/>
            <person name="Paasch A."/>
            <person name="Narechania A."/>
            <person name="Kim E."/>
        </authorList>
    </citation>
    <scope>NUCLEOTIDE SEQUENCE [LARGE SCALE GENOMIC DNA]</scope>
    <source>
        <strain evidence="5 6">PLY_AMNH</strain>
    </source>
</reference>
<organism evidence="5 6">
    <name type="scientific">Cymbomonas tetramitiformis</name>
    <dbReference type="NCBI Taxonomy" id="36881"/>
    <lineage>
        <taxon>Eukaryota</taxon>
        <taxon>Viridiplantae</taxon>
        <taxon>Chlorophyta</taxon>
        <taxon>Pyramimonadophyceae</taxon>
        <taxon>Pyramimonadales</taxon>
        <taxon>Pyramimonadaceae</taxon>
        <taxon>Cymbomonas</taxon>
    </lineage>
</organism>
<dbReference type="InterPro" id="IPR044832">
    <property type="entry name" value="NRP-like"/>
</dbReference>
<proteinExistence type="predicted"/>
<dbReference type="GO" id="GO:0005930">
    <property type="term" value="C:axoneme"/>
    <property type="evidence" value="ECO:0007669"/>
    <property type="project" value="UniProtKB-SubCell"/>
</dbReference>
<feature type="coiled-coil region" evidence="2">
    <location>
        <begin position="1714"/>
        <end position="1741"/>
    </location>
</feature>
<dbReference type="SMART" id="SM00767">
    <property type="entry name" value="DCD"/>
    <property type="match status" value="1"/>
</dbReference>
<feature type="region of interest" description="Disordered" evidence="3">
    <location>
        <begin position="46"/>
        <end position="66"/>
    </location>
</feature>
<evidence type="ECO:0000313" key="5">
    <source>
        <dbReference type="EMBL" id="KAK3270036.1"/>
    </source>
</evidence>
<dbReference type="InterPro" id="IPR032675">
    <property type="entry name" value="LRR_dom_sf"/>
</dbReference>
<dbReference type="PANTHER" id="PTHR46034">
    <property type="match status" value="1"/>
</dbReference>
<dbReference type="SUPFAM" id="SSF52200">
    <property type="entry name" value="Toll/Interleukin receptor TIR domain"/>
    <property type="match status" value="1"/>
</dbReference>
<comment type="subcellular location">
    <subcellularLocation>
        <location evidence="1">Cytoplasm</location>
        <location evidence="1">Cytoskeleton</location>
        <location evidence="1">Cilium axoneme</location>
    </subcellularLocation>
</comment>
<evidence type="ECO:0000259" key="4">
    <source>
        <dbReference type="PROSITE" id="PS51222"/>
    </source>
</evidence>
<dbReference type="Gene3D" id="3.80.10.10">
    <property type="entry name" value="Ribonuclease Inhibitor"/>
    <property type="match status" value="2"/>
</dbReference>
<sequence length="1880" mass="210061">MGNGVSCASQEMSVVATPGTEVHPGASDHLTRASVEELVITCDDVEASTSTPKPNEKVAEVPQQDTKTKSISNNEITCLIVESILQGFTTSEDADGLSRSLETEGSVFIVFHIEKHSKFTEAQKISQTCAFAIRAFLEEEFRHHDVIMCCNSTVEEPGKKGGEIGPTFKMLSTKVHEGQGTETPRYGWESWEPWETVELRHVEHKAYHSSCVIVVLSEGSMQNEACALAMLLGDAEEVYPALKENKLQGDLSDCHGGNGQKPFRNQNVILVHCVQSSKFPAMSTYPKWKTGGNAPGSCFHSKAIPYINEYKEKALGQIKDYLFPLLKEDSSRSADDRPRATARAAGISHTASGSAKETAANAECQQSGEIDAMPQSIRLFLSHNQKEGSYAVHRIKEALNGMYTIFLDVDTTFKIHKLEDIVKSSVTVVVYLTKAYLRSEFCVLELATAVRNKRHRVWVRDFDFDWERQLDDEGRCRALHETIDKVKARLKWWTSEYEEEIVNEVHEGYRESLIYHAEFFHEFLPRLKNRIGVADAALNVFKMYCQQPVASEQVSKQQAQATGESEQAKGEQQKNSNVMHWKGIENHCLNQDSSSEEPPDRLEVCSVTLSNSELMALCDQCSPLSLHAAPRRVLGTLHFTHLVRPYTPSAQAPAPCHPHILRNCIEATSSRSRQHQRHTSSSSACCIAVPVPSLLHSTNTAPSANVGKGLQWSQRRKELSGCNLQDVGLSILSKQLLEARCELITLNLSNNQITAHGLTGQRNDCCLSELLATNHVMRRTLRTLILSYNSLGQSKSSQGIGHFNRDDCTGILELMEALQFYTTVEELKLDSCKLRERSAGALAKGLALWDGHKIRVSAEWLMRANGDELPSYPMLLTGCLGNDRWREEPHSIRSRFRSGETFSNSDLLGNCFDFVMLEHRQLIFTKDEPKAVWEGFAASAAPCSFSYDAPLKGLHEALQDAEDIDVTSFRCAVREALFTYDQRGDVAWRKSYSDTHQWQQLVEMARRWGGELAVGDDTAGLGGGSGPQAEYRAALAASLAARERWSPLKTQAMCSALMSLAASLRGPLSELQGNHSFGERPIQQLEPRYFPALAWARPELRILDCGLEELPAGSEASREDWHVLFHLLQQRVGEYQDFVKSERPGDALDDAVSEAFFKKLKRADETAAAQPSSEYCVLLHSSRTGREAAGRRHRGDVLWMAPEWRWAQWHDHWKGKKLPADLKEHDLPCTAFALEYAPSADDDQTLTARFPTILLRTGLNELHSFDDRKRWSEGGLKGMPWGCALESKDGRAHCGVSIHSCGPSSANQHRGAPLSLCISNNDLTSYGRYVREQRSHHDHEQTRVDTYQRLRSCGERQVKYLETLCRALGVHSRVRELYLECVNLQSRRLRVQTASVLLADVLRMESNGIQKLNVRANDLGGRQGYMQRDHDEDSALGLACLGKALRSEHCKLTNLDLSDNNIDAAALQLFLGQVAECSTKLSVLALNLNPICSRSWHNNSAAQPEVITGVESLQHFIRESRLQFVDLRKTGIGPKAACLLAKPFIGTNEEGSPPRDLSLCLADNPYLVDKLCCPCGKDDSVPGRLFLAYNEALADEAQRIVRHFDAAEQPHHIEIQNAEGLRALVKALVPSSWATTSWTSTRWKVDLSRCGIDKWLEPPGDKEGRHADEQGHKRWIGHWLPSEDGGTGGQRAPLPNENIVDILERCGVHLGPGATKETSKKQDAEDEMKVLLQDQSQSQKEDDHSLAGYIFACNKNTVDYCLTNQLFGSPPNDWRSIEMLDRDTALFLFNHSTQELHGVFHPLEISKNRKPLDEGAWMDARPGCTETPYPAQVRVTEADKRRHGVLKPHDKRDYCQVVTPPGWLTRVQVCCECTDCMLPN</sequence>
<dbReference type="InterPro" id="IPR035897">
    <property type="entry name" value="Toll_tir_struct_dom_sf"/>
</dbReference>
<dbReference type="GO" id="GO:0034976">
    <property type="term" value="P:response to endoplasmic reticulum stress"/>
    <property type="evidence" value="ECO:0007669"/>
    <property type="project" value="InterPro"/>
</dbReference>
<accession>A0AAE0G354</accession>
<dbReference type="Gene3D" id="3.40.50.10140">
    <property type="entry name" value="Toll/interleukin-1 receptor homology (TIR) domain"/>
    <property type="match status" value="1"/>
</dbReference>
<protein>
    <recommendedName>
        <fullName evidence="4">DCD domain-containing protein</fullName>
    </recommendedName>
</protein>
<evidence type="ECO:0000256" key="3">
    <source>
        <dbReference type="SAM" id="MobiDB-lite"/>
    </source>
</evidence>
<dbReference type="Proteomes" id="UP001190700">
    <property type="component" value="Unassembled WGS sequence"/>
</dbReference>
<evidence type="ECO:0000256" key="2">
    <source>
        <dbReference type="SAM" id="Coils"/>
    </source>
</evidence>
<keyword evidence="6" id="KW-1185">Reference proteome</keyword>
<feature type="domain" description="DCD" evidence="4">
    <location>
        <begin position="1744"/>
        <end position="1880"/>
    </location>
</feature>
<dbReference type="SUPFAM" id="SSF52047">
    <property type="entry name" value="RNI-like"/>
    <property type="match status" value="2"/>
</dbReference>
<dbReference type="InterPro" id="IPR013989">
    <property type="entry name" value="Dev_and_cell_death_domain"/>
</dbReference>